<keyword evidence="6 8" id="KW-0810">Translation regulation</keyword>
<sequence>MNAIEYRCAYATHYIDGQLVDDLWHKIFPDGAATIEFALSVQLGSKFGAIMPTGGQELFFDTIEMAKDFIQPIRNMDAIREEFLYNGTNDETDYVLPHVGAINDQGYTIKQMKQCRTLTKGAVVSDTGLSQTLPGMDDVRAEYAYNGTNDVAYDCVLSQDGAKYAAGHEIKQKNQRRPLSNVTNVNGASFLPNSHTTNPKRSVRERRSSEAEYCVFCYNNGTTAQNYKSHLCRDDRGLVSCPILQKMVCPHCNATGVYAHTPKYCPQKPIITPEDCEAIEQHHLRKAQGRRRSFASNPTGKENASAEASAFKQIFTHKTYIRQHCNISEDHRTKPQSQVSVRM</sequence>
<keyword evidence="3" id="KW-0479">Metal-binding</keyword>
<dbReference type="InterPro" id="IPR038129">
    <property type="entry name" value="Nanos_sf"/>
</dbReference>
<keyword evidence="2" id="KW-0963">Cytoplasm</keyword>
<feature type="region of interest" description="Disordered" evidence="9">
    <location>
        <begin position="287"/>
        <end position="307"/>
    </location>
</feature>
<dbReference type="Proteomes" id="UP000075880">
    <property type="component" value="Unassembled WGS sequence"/>
</dbReference>
<dbReference type="Gene3D" id="4.10.60.30">
    <property type="entry name" value="Nanos, RNA-binding domain"/>
    <property type="match status" value="1"/>
</dbReference>
<dbReference type="InterPro" id="IPR024161">
    <property type="entry name" value="Znf_nanos-typ"/>
</dbReference>
<dbReference type="GO" id="GO:0005737">
    <property type="term" value="C:cytoplasm"/>
    <property type="evidence" value="ECO:0007669"/>
    <property type="project" value="UniProtKB-SubCell"/>
</dbReference>
<dbReference type="PANTHER" id="PTHR12887">
    <property type="entry name" value="NANOS PROTEIN"/>
    <property type="match status" value="1"/>
</dbReference>
<dbReference type="Pfam" id="PF05741">
    <property type="entry name" value="zf-nanos"/>
    <property type="match status" value="1"/>
</dbReference>
<evidence type="ECO:0000313" key="12">
    <source>
        <dbReference type="Proteomes" id="UP000075880"/>
    </source>
</evidence>
<keyword evidence="5" id="KW-0862">Zinc</keyword>
<keyword evidence="4 8" id="KW-0863">Zinc-finger</keyword>
<dbReference type="GO" id="GO:0008270">
    <property type="term" value="F:zinc ion binding"/>
    <property type="evidence" value="ECO:0007669"/>
    <property type="project" value="UniProtKB-KW"/>
</dbReference>
<evidence type="ECO:0000256" key="9">
    <source>
        <dbReference type="SAM" id="MobiDB-lite"/>
    </source>
</evidence>
<reference evidence="11" key="1">
    <citation type="submission" date="2024-04" db="UniProtKB">
        <authorList>
            <consortium name="EnsemblMetazoa"/>
        </authorList>
    </citation>
    <scope>IDENTIFICATION</scope>
    <source>
        <strain evidence="11">EBRO</strain>
    </source>
</reference>
<dbReference type="InterPro" id="IPR008705">
    <property type="entry name" value="Nanos/Xcar2"/>
</dbReference>
<keyword evidence="7 8" id="KW-0694">RNA-binding</keyword>
<protein>
    <recommendedName>
        <fullName evidence="10">Nanos-type domain-containing protein</fullName>
    </recommendedName>
</protein>
<evidence type="ECO:0000313" key="11">
    <source>
        <dbReference type="EnsemblMetazoa" id="ENSAATROPP010161"/>
    </source>
</evidence>
<evidence type="ECO:0000259" key="10">
    <source>
        <dbReference type="PROSITE" id="PS51522"/>
    </source>
</evidence>
<keyword evidence="12" id="KW-1185">Reference proteome</keyword>
<proteinExistence type="inferred from homology"/>
<feature type="domain" description="Nanos-type" evidence="10">
    <location>
        <begin position="213"/>
        <end position="267"/>
    </location>
</feature>
<comment type="similarity">
    <text evidence="8">Belongs to the nanos family.</text>
</comment>
<accession>A0AAG5DG47</accession>
<evidence type="ECO:0000256" key="2">
    <source>
        <dbReference type="ARBA" id="ARBA00022490"/>
    </source>
</evidence>
<evidence type="ECO:0000256" key="4">
    <source>
        <dbReference type="ARBA" id="ARBA00022771"/>
    </source>
</evidence>
<evidence type="ECO:0000256" key="1">
    <source>
        <dbReference type="ARBA" id="ARBA00004496"/>
    </source>
</evidence>
<evidence type="ECO:0000256" key="5">
    <source>
        <dbReference type="ARBA" id="ARBA00022833"/>
    </source>
</evidence>
<dbReference type="EnsemblMetazoa" id="ENSAATROPT011248">
    <property type="protein sequence ID" value="ENSAATROPP010161"/>
    <property type="gene ID" value="ENSAATROPG009160"/>
</dbReference>
<dbReference type="GO" id="GO:0003723">
    <property type="term" value="F:RNA binding"/>
    <property type="evidence" value="ECO:0007669"/>
    <property type="project" value="UniProtKB-UniRule"/>
</dbReference>
<evidence type="ECO:0000256" key="7">
    <source>
        <dbReference type="ARBA" id="ARBA00022884"/>
    </source>
</evidence>
<dbReference type="PROSITE" id="PS51522">
    <property type="entry name" value="ZF_NANOS"/>
    <property type="match status" value="1"/>
</dbReference>
<dbReference type="AlphaFoldDB" id="A0AAG5DG47"/>
<name>A0AAG5DG47_ANOAO</name>
<comment type="subcellular location">
    <subcellularLocation>
        <location evidence="1">Cytoplasm</location>
    </subcellularLocation>
</comment>
<organism evidence="11 12">
    <name type="scientific">Anopheles atroparvus</name>
    <name type="common">European mosquito</name>
    <dbReference type="NCBI Taxonomy" id="41427"/>
    <lineage>
        <taxon>Eukaryota</taxon>
        <taxon>Metazoa</taxon>
        <taxon>Ecdysozoa</taxon>
        <taxon>Arthropoda</taxon>
        <taxon>Hexapoda</taxon>
        <taxon>Insecta</taxon>
        <taxon>Pterygota</taxon>
        <taxon>Neoptera</taxon>
        <taxon>Endopterygota</taxon>
        <taxon>Diptera</taxon>
        <taxon>Nematocera</taxon>
        <taxon>Culicoidea</taxon>
        <taxon>Culicidae</taxon>
        <taxon>Anophelinae</taxon>
        <taxon>Anopheles</taxon>
    </lineage>
</organism>
<evidence type="ECO:0000256" key="3">
    <source>
        <dbReference type="ARBA" id="ARBA00022723"/>
    </source>
</evidence>
<dbReference type="GO" id="GO:0006417">
    <property type="term" value="P:regulation of translation"/>
    <property type="evidence" value="ECO:0007669"/>
    <property type="project" value="UniProtKB-UniRule"/>
</dbReference>
<evidence type="ECO:0000256" key="6">
    <source>
        <dbReference type="ARBA" id="ARBA00022845"/>
    </source>
</evidence>
<evidence type="ECO:0000256" key="8">
    <source>
        <dbReference type="PROSITE-ProRule" id="PRU00855"/>
    </source>
</evidence>